<evidence type="ECO:0000313" key="2">
    <source>
        <dbReference type="Proteomes" id="UP000285961"/>
    </source>
</evidence>
<dbReference type="Proteomes" id="UP000285961">
    <property type="component" value="Unassembled WGS sequence"/>
</dbReference>
<organism evidence="1 2">
    <name type="scientific">Candidatus Abyssobacteria bacterium SURF_17</name>
    <dbReference type="NCBI Taxonomy" id="2093361"/>
    <lineage>
        <taxon>Bacteria</taxon>
        <taxon>Pseudomonadati</taxon>
        <taxon>Candidatus Hydrogenedentota</taxon>
        <taxon>Candidatus Abyssobacteria</taxon>
    </lineage>
</organism>
<reference evidence="1 2" key="1">
    <citation type="journal article" date="2017" name="ISME J.">
        <title>Energy and carbon metabolisms in a deep terrestrial subsurface fluid microbial community.</title>
        <authorList>
            <person name="Momper L."/>
            <person name="Jungbluth S.P."/>
            <person name="Lee M.D."/>
            <person name="Amend J.P."/>
        </authorList>
    </citation>
    <scope>NUCLEOTIDE SEQUENCE [LARGE SCALE GENOMIC DNA]</scope>
    <source>
        <strain evidence="1">SURF_17</strain>
    </source>
</reference>
<protein>
    <submittedName>
        <fullName evidence="1">Uncharacterized protein</fullName>
    </submittedName>
</protein>
<proteinExistence type="predicted"/>
<comment type="caution">
    <text evidence="1">The sequence shown here is derived from an EMBL/GenBank/DDBJ whole genome shotgun (WGS) entry which is preliminary data.</text>
</comment>
<accession>A0A419ENQ7</accession>
<evidence type="ECO:0000313" key="1">
    <source>
        <dbReference type="EMBL" id="RJP64381.1"/>
    </source>
</evidence>
<name>A0A419ENQ7_9BACT</name>
<dbReference type="AlphaFoldDB" id="A0A419ENQ7"/>
<gene>
    <name evidence="1" type="ORF">C4532_19330</name>
</gene>
<sequence length="74" mass="8582">MLYRIVVILLLSILIGLVAWDVSARKAAPEDRINSPNFTWVKCPSCERMFYVEKGHRQGWCPYDGLQFDFSTTQ</sequence>
<dbReference type="EMBL" id="QZKI01000141">
    <property type="protein sequence ID" value="RJP64381.1"/>
    <property type="molecule type" value="Genomic_DNA"/>
</dbReference>